<dbReference type="Gene3D" id="3.40.30.120">
    <property type="match status" value="1"/>
</dbReference>
<feature type="compositionally biased region" description="Low complexity" evidence="4">
    <location>
        <begin position="303"/>
        <end position="315"/>
    </location>
</feature>
<dbReference type="PRINTS" id="PR00420">
    <property type="entry name" value="RNGMNOXGNASE"/>
</dbReference>
<dbReference type="Pfam" id="PF01494">
    <property type="entry name" value="FAD_binding_3"/>
    <property type="match status" value="1"/>
</dbReference>
<dbReference type="InterPro" id="IPR002938">
    <property type="entry name" value="FAD-bd"/>
</dbReference>
<dbReference type="InterPro" id="IPR050641">
    <property type="entry name" value="RIFMO-like"/>
</dbReference>
<evidence type="ECO:0000256" key="3">
    <source>
        <dbReference type="ARBA" id="ARBA00022827"/>
    </source>
</evidence>
<evidence type="ECO:0000256" key="1">
    <source>
        <dbReference type="ARBA" id="ARBA00001974"/>
    </source>
</evidence>
<dbReference type="AlphaFoldDB" id="A0A511D6C5"/>
<keyword evidence="3" id="KW-0274">FAD</keyword>
<dbReference type="Gene3D" id="3.30.70.2450">
    <property type="match status" value="1"/>
</dbReference>
<dbReference type="Pfam" id="PF21274">
    <property type="entry name" value="Rng_hyd_C"/>
    <property type="match status" value="1"/>
</dbReference>
<dbReference type="GO" id="GO:0016709">
    <property type="term" value="F:oxidoreductase activity, acting on paired donors, with incorporation or reduction of molecular oxygen, NAD(P)H as one donor, and incorporation of one atom of oxygen"/>
    <property type="evidence" value="ECO:0007669"/>
    <property type="project" value="UniProtKB-ARBA"/>
</dbReference>
<evidence type="ECO:0000256" key="4">
    <source>
        <dbReference type="SAM" id="MobiDB-lite"/>
    </source>
</evidence>
<evidence type="ECO:0000256" key="2">
    <source>
        <dbReference type="ARBA" id="ARBA00022630"/>
    </source>
</evidence>
<evidence type="ECO:0000313" key="7">
    <source>
        <dbReference type="Proteomes" id="UP000321328"/>
    </source>
</evidence>
<comment type="cofactor">
    <cofactor evidence="1">
        <name>FAD</name>
        <dbReference type="ChEBI" id="CHEBI:57692"/>
    </cofactor>
</comment>
<accession>A0A511D6C5</accession>
<protein>
    <recommendedName>
        <fullName evidence="5">FAD-binding domain-containing protein</fullName>
    </recommendedName>
</protein>
<name>A0A511D6C5_9PSEU</name>
<keyword evidence="7" id="KW-1185">Reference proteome</keyword>
<evidence type="ECO:0000259" key="5">
    <source>
        <dbReference type="Pfam" id="PF01494"/>
    </source>
</evidence>
<dbReference type="EMBL" id="BJVI01000067">
    <property type="protein sequence ID" value="GEL20340.1"/>
    <property type="molecule type" value="Genomic_DNA"/>
</dbReference>
<gene>
    <name evidence="6" type="ORF">PA7_41770</name>
</gene>
<proteinExistence type="predicted"/>
<dbReference type="InterPro" id="IPR036188">
    <property type="entry name" value="FAD/NAD-bd_sf"/>
</dbReference>
<sequence>MMIRRCTSVGLIFSDTPVTATELQESLRRVSGVDVTVTKVRSATRYTDNVRQASTYRLGRVLLAGDAAHVHSPFGGQGLNLGIGDAMNLGWRLAATVQGRAPEGLLDGYTRERHPVGAWVQDWTRAQVALMRPDVRTRALQQVVGDLLATGDGATYLAKKLSGVLHRYDLGDGHPLVGAGAPDIALADGTRLGEHCHDARPLLLDLADSAAVREAAAGLGRARARRHGETGRAVLVHRAADPPGRLCRLGGPGRRRGRVGRCAVVDHPQAGGRGHLNARPGLTGVGSRDRRAAPPCPSGPSGGDPRSPSSSTASG</sequence>
<keyword evidence="2" id="KW-0285">Flavoprotein</keyword>
<dbReference type="Proteomes" id="UP000321328">
    <property type="component" value="Unassembled WGS sequence"/>
</dbReference>
<dbReference type="Gene3D" id="3.50.50.60">
    <property type="entry name" value="FAD/NAD(P)-binding domain"/>
    <property type="match status" value="1"/>
</dbReference>
<dbReference type="PANTHER" id="PTHR43004">
    <property type="entry name" value="TRK SYSTEM POTASSIUM UPTAKE PROTEIN"/>
    <property type="match status" value="1"/>
</dbReference>
<dbReference type="SUPFAM" id="SSF51905">
    <property type="entry name" value="FAD/NAD(P)-binding domain"/>
    <property type="match status" value="1"/>
</dbReference>
<comment type="caution">
    <text evidence="6">The sequence shown here is derived from an EMBL/GenBank/DDBJ whole genome shotgun (WGS) entry which is preliminary data.</text>
</comment>
<reference evidence="6 7" key="1">
    <citation type="submission" date="2019-07" db="EMBL/GenBank/DDBJ databases">
        <title>Whole genome shotgun sequence of Pseudonocardia asaccharolytica NBRC 16224.</title>
        <authorList>
            <person name="Hosoyama A."/>
            <person name="Uohara A."/>
            <person name="Ohji S."/>
            <person name="Ichikawa N."/>
        </authorList>
    </citation>
    <scope>NUCLEOTIDE SEQUENCE [LARGE SCALE GENOMIC DNA]</scope>
    <source>
        <strain evidence="6 7">NBRC 16224</strain>
    </source>
</reference>
<feature type="region of interest" description="Disordered" evidence="4">
    <location>
        <begin position="269"/>
        <end position="315"/>
    </location>
</feature>
<feature type="domain" description="FAD-binding" evidence="5">
    <location>
        <begin position="16"/>
        <end position="123"/>
    </location>
</feature>
<evidence type="ECO:0000313" key="6">
    <source>
        <dbReference type="EMBL" id="GEL20340.1"/>
    </source>
</evidence>
<dbReference type="GO" id="GO:0071949">
    <property type="term" value="F:FAD binding"/>
    <property type="evidence" value="ECO:0007669"/>
    <property type="project" value="InterPro"/>
</dbReference>
<dbReference type="PANTHER" id="PTHR43004:SF19">
    <property type="entry name" value="BINDING MONOOXYGENASE, PUTATIVE (JCVI)-RELATED"/>
    <property type="match status" value="1"/>
</dbReference>
<organism evidence="6 7">
    <name type="scientific">Pseudonocardia asaccharolytica DSM 44247 = NBRC 16224</name>
    <dbReference type="NCBI Taxonomy" id="1123024"/>
    <lineage>
        <taxon>Bacteria</taxon>
        <taxon>Bacillati</taxon>
        <taxon>Actinomycetota</taxon>
        <taxon>Actinomycetes</taxon>
        <taxon>Pseudonocardiales</taxon>
        <taxon>Pseudonocardiaceae</taxon>
        <taxon>Pseudonocardia</taxon>
    </lineage>
</organism>